<dbReference type="InParanoid" id="Q22MT9"/>
<organism evidence="4 5">
    <name type="scientific">Tetrahymena thermophila (strain SB210)</name>
    <dbReference type="NCBI Taxonomy" id="312017"/>
    <lineage>
        <taxon>Eukaryota</taxon>
        <taxon>Sar</taxon>
        <taxon>Alveolata</taxon>
        <taxon>Ciliophora</taxon>
        <taxon>Intramacronucleata</taxon>
        <taxon>Oligohymenophorea</taxon>
        <taxon>Hymenostomatida</taxon>
        <taxon>Tetrahymenina</taxon>
        <taxon>Tetrahymenidae</taxon>
        <taxon>Tetrahymena</taxon>
    </lineage>
</organism>
<name>Q22MT9_TETTS</name>
<sequence>MKQQKLVLAFFILATCFSVMKAQNGDEQDIFLQLIKTQIKSVIESPDFQYNFIQGFTKQFIFGQIKLYDLAVNHSKQIGSDQAKKIKEEIDGLVGILFQGRFSTLQDLVEDIKKNDPTSLNNIFSKTTFNEDLKHFNYQDQLAQAIANKLIDKNQSPKEKLTQSIKNLDLIKKFLIQYRGVKEEDAEKAFSYIKDSNKLKKTMLFASEKLSDPKIAGSLMKLALKFNDAQRNGNATDIISLIQDDKALLSLLADQDWGDLLKLKDELTKIGGKAYEDYLKNGGGSRDRDNDDNDDDDEEEEDLEGGKKKHSSMGFGKIFLIILGVVSVIAIAFLIYRKYNQSKYNDGSYTENKQLYRPTV</sequence>
<feature type="signal peptide" evidence="3">
    <location>
        <begin position="1"/>
        <end position="22"/>
    </location>
</feature>
<feature type="compositionally biased region" description="Acidic residues" evidence="1">
    <location>
        <begin position="290"/>
        <end position="303"/>
    </location>
</feature>
<dbReference type="AlphaFoldDB" id="Q22MT9"/>
<keyword evidence="2" id="KW-0472">Membrane</keyword>
<keyword evidence="2" id="KW-1133">Transmembrane helix</keyword>
<keyword evidence="3" id="KW-0732">Signal</keyword>
<gene>
    <name evidence="4" type="ORF">TTHERM_00030340</name>
</gene>
<accession>Q22MT9</accession>
<feature type="chain" id="PRO_5004200896" evidence="3">
    <location>
        <begin position="23"/>
        <end position="360"/>
    </location>
</feature>
<dbReference type="EMBL" id="GG662720">
    <property type="protein sequence ID" value="EAR86353.2"/>
    <property type="molecule type" value="Genomic_DNA"/>
</dbReference>
<feature type="transmembrane region" description="Helical" evidence="2">
    <location>
        <begin position="318"/>
        <end position="336"/>
    </location>
</feature>
<evidence type="ECO:0000256" key="2">
    <source>
        <dbReference type="SAM" id="Phobius"/>
    </source>
</evidence>
<evidence type="ECO:0000313" key="5">
    <source>
        <dbReference type="Proteomes" id="UP000009168"/>
    </source>
</evidence>
<evidence type="ECO:0000256" key="3">
    <source>
        <dbReference type="SAM" id="SignalP"/>
    </source>
</evidence>
<proteinExistence type="predicted"/>
<keyword evidence="5" id="KW-1185">Reference proteome</keyword>
<evidence type="ECO:0000256" key="1">
    <source>
        <dbReference type="SAM" id="MobiDB-lite"/>
    </source>
</evidence>
<feature type="region of interest" description="Disordered" evidence="1">
    <location>
        <begin position="281"/>
        <end position="310"/>
    </location>
</feature>
<dbReference type="KEGG" id="tet:TTHERM_00030340"/>
<keyword evidence="2 4" id="KW-0812">Transmembrane</keyword>
<evidence type="ECO:0000313" key="4">
    <source>
        <dbReference type="EMBL" id="EAR86353.2"/>
    </source>
</evidence>
<protein>
    <submittedName>
        <fullName evidence="4">Transmembrane protein, putative</fullName>
    </submittedName>
</protein>
<dbReference type="Proteomes" id="UP000009168">
    <property type="component" value="Unassembled WGS sequence"/>
</dbReference>
<dbReference type="HOGENOM" id="CLU_770493_0_0_1"/>
<dbReference type="GeneID" id="7828664"/>
<dbReference type="RefSeq" id="XP_976931.2">
    <property type="nucleotide sequence ID" value="XM_971838.3"/>
</dbReference>
<reference evidence="5" key="1">
    <citation type="journal article" date="2006" name="PLoS Biol.">
        <title>Macronuclear genome sequence of the ciliate Tetrahymena thermophila, a model eukaryote.</title>
        <authorList>
            <person name="Eisen J.A."/>
            <person name="Coyne R.S."/>
            <person name="Wu M."/>
            <person name="Wu D."/>
            <person name="Thiagarajan M."/>
            <person name="Wortman J.R."/>
            <person name="Badger J.H."/>
            <person name="Ren Q."/>
            <person name="Amedeo P."/>
            <person name="Jones K.M."/>
            <person name="Tallon L.J."/>
            <person name="Delcher A.L."/>
            <person name="Salzberg S.L."/>
            <person name="Silva J.C."/>
            <person name="Haas B.J."/>
            <person name="Majoros W.H."/>
            <person name="Farzad M."/>
            <person name="Carlton J.M."/>
            <person name="Smith R.K. Jr."/>
            <person name="Garg J."/>
            <person name="Pearlman R.E."/>
            <person name="Karrer K.M."/>
            <person name="Sun L."/>
            <person name="Manning G."/>
            <person name="Elde N.C."/>
            <person name="Turkewitz A.P."/>
            <person name="Asai D.J."/>
            <person name="Wilkes D.E."/>
            <person name="Wang Y."/>
            <person name="Cai H."/>
            <person name="Collins K."/>
            <person name="Stewart B.A."/>
            <person name="Lee S.R."/>
            <person name="Wilamowska K."/>
            <person name="Weinberg Z."/>
            <person name="Ruzzo W.L."/>
            <person name="Wloga D."/>
            <person name="Gaertig J."/>
            <person name="Frankel J."/>
            <person name="Tsao C.-C."/>
            <person name="Gorovsky M.A."/>
            <person name="Keeling P.J."/>
            <person name="Waller R.F."/>
            <person name="Patron N.J."/>
            <person name="Cherry J.M."/>
            <person name="Stover N.A."/>
            <person name="Krieger C.J."/>
            <person name="del Toro C."/>
            <person name="Ryder H.F."/>
            <person name="Williamson S.C."/>
            <person name="Barbeau R.A."/>
            <person name="Hamilton E.P."/>
            <person name="Orias E."/>
        </authorList>
    </citation>
    <scope>NUCLEOTIDE SEQUENCE [LARGE SCALE GENOMIC DNA]</scope>
    <source>
        <strain evidence="5">SB210</strain>
    </source>
</reference>